<organism evidence="2 3">
    <name type="scientific">Vespula maculifrons</name>
    <name type="common">Eastern yellow jacket</name>
    <name type="synonym">Wasp</name>
    <dbReference type="NCBI Taxonomy" id="7453"/>
    <lineage>
        <taxon>Eukaryota</taxon>
        <taxon>Metazoa</taxon>
        <taxon>Ecdysozoa</taxon>
        <taxon>Arthropoda</taxon>
        <taxon>Hexapoda</taxon>
        <taxon>Insecta</taxon>
        <taxon>Pterygota</taxon>
        <taxon>Neoptera</taxon>
        <taxon>Endopterygota</taxon>
        <taxon>Hymenoptera</taxon>
        <taxon>Apocrita</taxon>
        <taxon>Aculeata</taxon>
        <taxon>Vespoidea</taxon>
        <taxon>Vespidae</taxon>
        <taxon>Vespinae</taxon>
        <taxon>Vespula</taxon>
    </lineage>
</organism>
<evidence type="ECO:0000313" key="3">
    <source>
        <dbReference type="Proteomes" id="UP001607303"/>
    </source>
</evidence>
<dbReference type="EMBL" id="JAYRBN010000071">
    <property type="protein sequence ID" value="KAL2734616.1"/>
    <property type="molecule type" value="Genomic_DNA"/>
</dbReference>
<comment type="caution">
    <text evidence="2">The sequence shown here is derived from an EMBL/GenBank/DDBJ whole genome shotgun (WGS) entry which is preliminary data.</text>
</comment>
<proteinExistence type="predicted"/>
<evidence type="ECO:0000313" key="2">
    <source>
        <dbReference type="EMBL" id="KAL2734616.1"/>
    </source>
</evidence>
<dbReference type="Proteomes" id="UP001607303">
    <property type="component" value="Unassembled WGS sequence"/>
</dbReference>
<feature type="transmembrane region" description="Helical" evidence="1">
    <location>
        <begin position="36"/>
        <end position="56"/>
    </location>
</feature>
<protein>
    <submittedName>
        <fullName evidence="2">Uncharacterized protein</fullName>
    </submittedName>
</protein>
<keyword evidence="1" id="KW-0812">Transmembrane</keyword>
<dbReference type="AlphaFoldDB" id="A0ABD2BPE4"/>
<name>A0ABD2BPE4_VESMC</name>
<keyword evidence="3" id="KW-1185">Reference proteome</keyword>
<gene>
    <name evidence="2" type="ORF">V1477_013793</name>
</gene>
<evidence type="ECO:0000256" key="1">
    <source>
        <dbReference type="SAM" id="Phobius"/>
    </source>
</evidence>
<sequence>MIPLSPSSLMSTATRCGLTQKGDPTAGKGKGEILKVAAVPVVAVALAVAAVAVAVAGDAGDADDADATAMWLLLTKRKLVPHKMLNQKNTFILKNAFAIVYLHSISTTCAAARVQILSSIQLNGILY</sequence>
<accession>A0ABD2BPE4</accession>
<keyword evidence="1" id="KW-1133">Transmembrane helix</keyword>
<reference evidence="2 3" key="1">
    <citation type="journal article" date="2024" name="Ann. Entomol. Soc. Am.">
        <title>Genomic analyses of the southern and eastern yellowjacket wasps (Hymenoptera: Vespidae) reveal evolutionary signatures of social life.</title>
        <authorList>
            <person name="Catto M.A."/>
            <person name="Caine P.B."/>
            <person name="Orr S.E."/>
            <person name="Hunt B.G."/>
            <person name="Goodisman M.A.D."/>
        </authorList>
    </citation>
    <scope>NUCLEOTIDE SEQUENCE [LARGE SCALE GENOMIC DNA]</scope>
    <source>
        <strain evidence="2">232</strain>
        <tissue evidence="2">Head and thorax</tissue>
    </source>
</reference>
<keyword evidence="1" id="KW-0472">Membrane</keyword>